<evidence type="ECO:0000256" key="6">
    <source>
        <dbReference type="ARBA" id="ARBA00023014"/>
    </source>
</evidence>
<dbReference type="NCBIfam" id="NF038283">
    <property type="entry name" value="viperin_w_prok"/>
    <property type="match status" value="1"/>
</dbReference>
<proteinExistence type="predicted"/>
<evidence type="ECO:0000256" key="7">
    <source>
        <dbReference type="ARBA" id="ARBA00023118"/>
    </source>
</evidence>
<protein>
    <recommendedName>
        <fullName evidence="8">Radical SAM core domain-containing protein</fullName>
    </recommendedName>
</protein>
<keyword evidence="6" id="KW-0411">Iron-sulfur</keyword>
<name>A0A0F9SK02_9ZZZZ</name>
<evidence type="ECO:0000256" key="3">
    <source>
        <dbReference type="ARBA" id="ARBA00022691"/>
    </source>
</evidence>
<keyword evidence="3" id="KW-0949">S-adenosyl-L-methionine</keyword>
<dbReference type="PANTHER" id="PTHR21339:SF0">
    <property type="entry name" value="S-ADENOSYLMETHIONINE-DEPENDENT NUCLEOTIDE DEHYDRATASE RSAD2"/>
    <property type="match status" value="1"/>
</dbReference>
<comment type="cofactor">
    <cofactor evidence="1">
        <name>[4Fe-4S] cluster</name>
        <dbReference type="ChEBI" id="CHEBI:49883"/>
    </cofactor>
</comment>
<dbReference type="SFLD" id="SFLDG01088">
    <property type="entry name" value="antiviral_proteins"/>
    <property type="match status" value="1"/>
</dbReference>
<sequence>MLHIPELTINWHILEACNYDCYFCYAKYGKKSNFSRDYSEILYDLSALSGKVINFPSGPISVKNIRINFAGGEPFLEKELGAAVSLASELGLRPSFISNGSLLTDSFIEHYGVMISVAGFSIDSFSRDTNQKIGRRDNKGRQVDFERFSEVFSRFRKFSPQTLLKINTVVCRENVNDDFNQPLVELRPDRWKILRVIPIHGAEDLEISDAQFDAFLARHHDVDCRIVPEDNAHMHRSYLMLDPEGRFYQREGSGYVKSAPIVQVGAARALEGVDFDAKTYVSRY</sequence>
<evidence type="ECO:0000256" key="1">
    <source>
        <dbReference type="ARBA" id="ARBA00001966"/>
    </source>
</evidence>
<dbReference type="EMBL" id="LAZR01002471">
    <property type="protein sequence ID" value="KKN29633.1"/>
    <property type="molecule type" value="Genomic_DNA"/>
</dbReference>
<comment type="caution">
    <text evidence="9">The sequence shown here is derived from an EMBL/GenBank/DDBJ whole genome shotgun (WGS) entry which is preliminary data.</text>
</comment>
<dbReference type="Pfam" id="PF04055">
    <property type="entry name" value="Radical_SAM"/>
    <property type="match status" value="1"/>
</dbReference>
<dbReference type="GO" id="GO:0046872">
    <property type="term" value="F:metal ion binding"/>
    <property type="evidence" value="ECO:0007669"/>
    <property type="project" value="UniProtKB-KW"/>
</dbReference>
<gene>
    <name evidence="9" type="ORF">LCGC14_0842070</name>
</gene>
<evidence type="ECO:0000256" key="4">
    <source>
        <dbReference type="ARBA" id="ARBA00022723"/>
    </source>
</evidence>
<dbReference type="InterPro" id="IPR051196">
    <property type="entry name" value="RSAD2/Viperin_antiviral"/>
</dbReference>
<evidence type="ECO:0000259" key="8">
    <source>
        <dbReference type="PROSITE" id="PS51918"/>
    </source>
</evidence>
<accession>A0A0F9SK02</accession>
<evidence type="ECO:0000256" key="2">
    <source>
        <dbReference type="ARBA" id="ARBA00022485"/>
    </source>
</evidence>
<dbReference type="SMART" id="SM00729">
    <property type="entry name" value="Elp3"/>
    <property type="match status" value="1"/>
</dbReference>
<dbReference type="InterPro" id="IPR013785">
    <property type="entry name" value="Aldolase_TIM"/>
</dbReference>
<evidence type="ECO:0000256" key="5">
    <source>
        <dbReference type="ARBA" id="ARBA00023004"/>
    </source>
</evidence>
<organism evidence="9">
    <name type="scientific">marine sediment metagenome</name>
    <dbReference type="NCBI Taxonomy" id="412755"/>
    <lineage>
        <taxon>unclassified sequences</taxon>
        <taxon>metagenomes</taxon>
        <taxon>ecological metagenomes</taxon>
    </lineage>
</organism>
<evidence type="ECO:0000313" key="9">
    <source>
        <dbReference type="EMBL" id="KKN29633.1"/>
    </source>
</evidence>
<keyword evidence="7" id="KW-0051">Antiviral defense</keyword>
<dbReference type="InterPro" id="IPR006638">
    <property type="entry name" value="Elp3/MiaA/NifB-like_rSAM"/>
</dbReference>
<dbReference type="GO" id="GO:0051607">
    <property type="term" value="P:defense response to virus"/>
    <property type="evidence" value="ECO:0007669"/>
    <property type="project" value="UniProtKB-KW"/>
</dbReference>
<feature type="domain" description="Radical SAM core" evidence="8">
    <location>
        <begin position="3"/>
        <end position="225"/>
    </location>
</feature>
<dbReference type="AlphaFoldDB" id="A0A0F9SK02"/>
<dbReference type="CDD" id="cd01335">
    <property type="entry name" value="Radical_SAM"/>
    <property type="match status" value="1"/>
</dbReference>
<keyword evidence="5" id="KW-0408">Iron</keyword>
<dbReference type="InterPro" id="IPR058240">
    <property type="entry name" value="rSAM_sf"/>
</dbReference>
<dbReference type="InterPro" id="IPR007197">
    <property type="entry name" value="rSAM"/>
</dbReference>
<dbReference type="SFLD" id="SFLDS00029">
    <property type="entry name" value="Radical_SAM"/>
    <property type="match status" value="1"/>
</dbReference>
<dbReference type="PROSITE" id="PS51918">
    <property type="entry name" value="RADICAL_SAM"/>
    <property type="match status" value="1"/>
</dbReference>
<dbReference type="GO" id="GO:0051539">
    <property type="term" value="F:4 iron, 4 sulfur cluster binding"/>
    <property type="evidence" value="ECO:0007669"/>
    <property type="project" value="UniProtKB-KW"/>
</dbReference>
<keyword evidence="2" id="KW-0004">4Fe-4S</keyword>
<dbReference type="SUPFAM" id="SSF102114">
    <property type="entry name" value="Radical SAM enzymes"/>
    <property type="match status" value="1"/>
</dbReference>
<dbReference type="GO" id="GO:0003824">
    <property type="term" value="F:catalytic activity"/>
    <property type="evidence" value="ECO:0007669"/>
    <property type="project" value="InterPro"/>
</dbReference>
<reference evidence="9" key="1">
    <citation type="journal article" date="2015" name="Nature">
        <title>Complex archaea that bridge the gap between prokaryotes and eukaryotes.</title>
        <authorList>
            <person name="Spang A."/>
            <person name="Saw J.H."/>
            <person name="Jorgensen S.L."/>
            <person name="Zaremba-Niedzwiedzka K."/>
            <person name="Martijn J."/>
            <person name="Lind A.E."/>
            <person name="van Eijk R."/>
            <person name="Schleper C."/>
            <person name="Guy L."/>
            <person name="Ettema T.J."/>
        </authorList>
    </citation>
    <scope>NUCLEOTIDE SEQUENCE</scope>
</reference>
<dbReference type="Gene3D" id="3.20.20.70">
    <property type="entry name" value="Aldolase class I"/>
    <property type="match status" value="1"/>
</dbReference>
<dbReference type="PANTHER" id="PTHR21339">
    <property type="entry name" value="RADICAL S-ADENOSYL METHIONINE DOMAIN-CONTAINING PROTEIN 2"/>
    <property type="match status" value="1"/>
</dbReference>
<keyword evidence="4" id="KW-0479">Metal-binding</keyword>